<feature type="domain" description="PPM-type phosphatase" evidence="1">
    <location>
        <begin position="115"/>
        <end position="484"/>
    </location>
</feature>
<evidence type="ECO:0000313" key="2">
    <source>
        <dbReference type="EMBL" id="KAG2187852.1"/>
    </source>
</evidence>
<dbReference type="OrthoDB" id="420076at2759"/>
<protein>
    <recommendedName>
        <fullName evidence="1">PPM-type phosphatase domain-containing protein</fullName>
    </recommendedName>
</protein>
<dbReference type="Gene3D" id="3.60.40.10">
    <property type="entry name" value="PPM-type phosphatase domain"/>
    <property type="match status" value="1"/>
</dbReference>
<reference evidence="2" key="1">
    <citation type="submission" date="2020-12" db="EMBL/GenBank/DDBJ databases">
        <title>Metabolic potential, ecology and presence of endohyphal bacteria is reflected in genomic diversity of Mucoromycotina.</title>
        <authorList>
            <person name="Muszewska A."/>
            <person name="Okrasinska A."/>
            <person name="Steczkiewicz K."/>
            <person name="Drgas O."/>
            <person name="Orlowska M."/>
            <person name="Perlinska-Lenart U."/>
            <person name="Aleksandrzak-Piekarczyk T."/>
            <person name="Szatraj K."/>
            <person name="Zielenkiewicz U."/>
            <person name="Pilsyk S."/>
            <person name="Malc E."/>
            <person name="Mieczkowski P."/>
            <person name="Kruszewska J.S."/>
            <person name="Biernat P."/>
            <person name="Pawlowska J."/>
        </authorList>
    </citation>
    <scope>NUCLEOTIDE SEQUENCE</scope>
    <source>
        <strain evidence="2">WA0000051536</strain>
    </source>
</reference>
<dbReference type="SUPFAM" id="SSF81606">
    <property type="entry name" value="PP2C-like"/>
    <property type="match status" value="1"/>
</dbReference>
<dbReference type="SMART" id="SM00332">
    <property type="entry name" value="PP2Cc"/>
    <property type="match status" value="1"/>
</dbReference>
<name>A0A8H7UN50_9FUNG</name>
<dbReference type="AlphaFoldDB" id="A0A8H7UN50"/>
<dbReference type="InterPro" id="IPR036457">
    <property type="entry name" value="PPM-type-like_dom_sf"/>
</dbReference>
<dbReference type="PROSITE" id="PS51746">
    <property type="entry name" value="PPM_2"/>
    <property type="match status" value="1"/>
</dbReference>
<dbReference type="InterPro" id="IPR015655">
    <property type="entry name" value="PP2C"/>
</dbReference>
<proteinExistence type="predicted"/>
<dbReference type="Proteomes" id="UP000612746">
    <property type="component" value="Unassembled WGS sequence"/>
</dbReference>
<dbReference type="CDD" id="cd00143">
    <property type="entry name" value="PP2Cc"/>
    <property type="match status" value="1"/>
</dbReference>
<keyword evidence="3" id="KW-1185">Reference proteome</keyword>
<accession>A0A8H7UN50</accession>
<organism evidence="2 3">
    <name type="scientific">Umbelopsis vinacea</name>
    <dbReference type="NCBI Taxonomy" id="44442"/>
    <lineage>
        <taxon>Eukaryota</taxon>
        <taxon>Fungi</taxon>
        <taxon>Fungi incertae sedis</taxon>
        <taxon>Mucoromycota</taxon>
        <taxon>Mucoromycotina</taxon>
        <taxon>Umbelopsidomycetes</taxon>
        <taxon>Umbelopsidales</taxon>
        <taxon>Umbelopsidaceae</taxon>
        <taxon>Umbelopsis</taxon>
    </lineage>
</organism>
<dbReference type="InterPro" id="IPR001932">
    <property type="entry name" value="PPM-type_phosphatase-like_dom"/>
</dbReference>
<gene>
    <name evidence="2" type="ORF">INT44_000602</name>
</gene>
<dbReference type="PANTHER" id="PTHR13832:SF792">
    <property type="entry name" value="GM14286P"/>
    <property type="match status" value="1"/>
</dbReference>
<evidence type="ECO:0000259" key="1">
    <source>
        <dbReference type="PROSITE" id="PS51746"/>
    </source>
</evidence>
<dbReference type="GO" id="GO:0005739">
    <property type="term" value="C:mitochondrion"/>
    <property type="evidence" value="ECO:0007669"/>
    <property type="project" value="TreeGrafter"/>
</dbReference>
<sequence length="522" mass="58709">MILSKGARSTIQFTQRAYIHSRSGSQRYGKGALGTLSLLGAASAMTLAALYHNSPALNEAVNNDDKQRFMQTKLHFTAIDPSDNRPFEILSQKAINAIMRSGEVAYKFAQPIKNVSGVYVNSLRSNDPIEDHYSVDTIGSTKLIAGVYDGHIGPQCSILIKRKIPIYVAQHLEKLPMSKSIEKVMGALSSAFEELDYHIQQRFIDIFPKDISKLSAADIRSAVTSRPDQVETRRIIEEAIHGSCASVAYVDGDDVYTANTGDSRSVVVSVDKDGKWHGRRLVDEQTPARPAWRKFMESQHPASETNGLIKRNRIFGLIAVGGDIAAFGDIMYKVPVEYQTAVLPNIPADIYRRFARYHHRIIANYRTPPYLYSKPIVTHHKLEENDRFIVVASDGLWWYTGKEDEHSPDGDQAVADIMSKWKDDDSDELPNPSTHLMKHAFILRRRYDLPDSVPFDESVEISKLLTKQPSRGFRDDITIVVIQLGKEGKTITDPGRYGEIIEGQEVDVKCPKLYNPSKKSWW</sequence>
<dbReference type="Pfam" id="PF00481">
    <property type="entry name" value="PP2C"/>
    <property type="match status" value="1"/>
</dbReference>
<dbReference type="EMBL" id="JAEPRA010000002">
    <property type="protein sequence ID" value="KAG2187852.1"/>
    <property type="molecule type" value="Genomic_DNA"/>
</dbReference>
<evidence type="ECO:0000313" key="3">
    <source>
        <dbReference type="Proteomes" id="UP000612746"/>
    </source>
</evidence>
<dbReference type="PANTHER" id="PTHR13832">
    <property type="entry name" value="PROTEIN PHOSPHATASE 2C"/>
    <property type="match status" value="1"/>
</dbReference>
<dbReference type="GO" id="GO:0004741">
    <property type="term" value="F:[pyruvate dehydrogenase (acetyl-transferring)]-phosphatase activity"/>
    <property type="evidence" value="ECO:0007669"/>
    <property type="project" value="TreeGrafter"/>
</dbReference>
<comment type="caution">
    <text evidence="2">The sequence shown here is derived from an EMBL/GenBank/DDBJ whole genome shotgun (WGS) entry which is preliminary data.</text>
</comment>